<dbReference type="AlphaFoldDB" id="A0A166FKX9"/>
<gene>
    <name evidence="6" type="ORF">FIBSPDRAFT_674807</name>
</gene>
<dbReference type="InterPro" id="IPR050511">
    <property type="entry name" value="AMPK_gamma/SDS23_families"/>
</dbReference>
<evidence type="ECO:0000256" key="1">
    <source>
        <dbReference type="ARBA" id="ARBA00022737"/>
    </source>
</evidence>
<evidence type="ECO:0000256" key="3">
    <source>
        <dbReference type="PROSITE-ProRule" id="PRU00703"/>
    </source>
</evidence>
<organism evidence="6 7">
    <name type="scientific">Athelia psychrophila</name>
    <dbReference type="NCBI Taxonomy" id="1759441"/>
    <lineage>
        <taxon>Eukaryota</taxon>
        <taxon>Fungi</taxon>
        <taxon>Dikarya</taxon>
        <taxon>Basidiomycota</taxon>
        <taxon>Agaricomycotina</taxon>
        <taxon>Agaricomycetes</taxon>
        <taxon>Agaricomycetidae</taxon>
        <taxon>Atheliales</taxon>
        <taxon>Atheliaceae</taxon>
        <taxon>Athelia</taxon>
    </lineage>
</organism>
<dbReference type="GO" id="GO:0042149">
    <property type="term" value="P:cellular response to glucose starvation"/>
    <property type="evidence" value="ECO:0007669"/>
    <property type="project" value="TreeGrafter"/>
</dbReference>
<feature type="compositionally biased region" description="Low complexity" evidence="4">
    <location>
        <begin position="380"/>
        <end position="393"/>
    </location>
</feature>
<proteinExistence type="predicted"/>
<dbReference type="SUPFAM" id="SSF54631">
    <property type="entry name" value="CBS-domain pair"/>
    <property type="match status" value="2"/>
</dbReference>
<keyword evidence="7" id="KW-1185">Reference proteome</keyword>
<dbReference type="SMART" id="SM00116">
    <property type="entry name" value="CBS"/>
    <property type="match status" value="3"/>
</dbReference>
<dbReference type="PANTHER" id="PTHR13780">
    <property type="entry name" value="AMP-ACTIVATED PROTEIN KINASE, GAMMA REGULATORY SUBUNIT"/>
    <property type="match status" value="1"/>
</dbReference>
<accession>A0A166FKX9</accession>
<dbReference type="InterPro" id="IPR046342">
    <property type="entry name" value="CBS_dom_sf"/>
</dbReference>
<dbReference type="Gene3D" id="3.10.580.10">
    <property type="entry name" value="CBS-domain"/>
    <property type="match status" value="2"/>
</dbReference>
<evidence type="ECO:0000259" key="5">
    <source>
        <dbReference type="PROSITE" id="PS51371"/>
    </source>
</evidence>
<reference evidence="6 7" key="1">
    <citation type="journal article" date="2016" name="Mol. Biol. Evol.">
        <title>Comparative Genomics of Early-Diverging Mushroom-Forming Fungi Provides Insights into the Origins of Lignocellulose Decay Capabilities.</title>
        <authorList>
            <person name="Nagy L.G."/>
            <person name="Riley R."/>
            <person name="Tritt A."/>
            <person name="Adam C."/>
            <person name="Daum C."/>
            <person name="Floudas D."/>
            <person name="Sun H."/>
            <person name="Yadav J.S."/>
            <person name="Pangilinan J."/>
            <person name="Larsson K.H."/>
            <person name="Matsuura K."/>
            <person name="Barry K."/>
            <person name="Labutti K."/>
            <person name="Kuo R."/>
            <person name="Ohm R.A."/>
            <person name="Bhattacharya S.S."/>
            <person name="Shirouzu T."/>
            <person name="Yoshinaga Y."/>
            <person name="Martin F.M."/>
            <person name="Grigoriev I.V."/>
            <person name="Hibbett D.S."/>
        </authorList>
    </citation>
    <scope>NUCLEOTIDE SEQUENCE [LARGE SCALE GENOMIC DNA]</scope>
    <source>
        <strain evidence="6 7">CBS 109695</strain>
    </source>
</reference>
<protein>
    <recommendedName>
        <fullName evidence="5">CBS domain-containing protein</fullName>
    </recommendedName>
</protein>
<evidence type="ECO:0000313" key="6">
    <source>
        <dbReference type="EMBL" id="KZP16916.1"/>
    </source>
</evidence>
<evidence type="ECO:0000313" key="7">
    <source>
        <dbReference type="Proteomes" id="UP000076532"/>
    </source>
</evidence>
<feature type="non-terminal residue" evidence="6">
    <location>
        <position position="393"/>
    </location>
</feature>
<evidence type="ECO:0000256" key="2">
    <source>
        <dbReference type="ARBA" id="ARBA00023122"/>
    </source>
</evidence>
<keyword evidence="2 3" id="KW-0129">CBS domain</keyword>
<dbReference type="Proteomes" id="UP000076532">
    <property type="component" value="Unassembled WGS sequence"/>
</dbReference>
<dbReference type="GO" id="GO:0004865">
    <property type="term" value="F:protein serine/threonine phosphatase inhibitor activity"/>
    <property type="evidence" value="ECO:0007669"/>
    <property type="project" value="TreeGrafter"/>
</dbReference>
<dbReference type="InterPro" id="IPR000644">
    <property type="entry name" value="CBS_dom"/>
</dbReference>
<dbReference type="STRING" id="436010.A0A166FKX9"/>
<name>A0A166FKX9_9AGAM</name>
<feature type="domain" description="CBS" evidence="5">
    <location>
        <begin position="217"/>
        <end position="276"/>
    </location>
</feature>
<evidence type="ECO:0000256" key="4">
    <source>
        <dbReference type="SAM" id="MobiDB-lite"/>
    </source>
</evidence>
<sequence>MDVRNKRMSFSSARNESPVDVTTFNADSDEWIKAWEEVPARDLIESPKIFSMDSERSVEDACEALLSEDILCLAVKDSASDSYLGLFDFSDVNAFLTLAATRHTLFPQEVQGTSRSEQIVAAAKAGRVPVHLVSNLSEKNPLEVLPYDATILSLLAVFARGRHRVLIRSPSPSEEYQGIVSDRQLLDWFYKYSEKTPSFASVLSNSLQSLALPSIHIYSEVVATKSSSTVLDAMKLMSDGGVSSVAVVDDETGQLLSAVSATDIGKIVVPSQSNQILSTPLHQFISQIKGPHGSTDGADRYPVYSVFPASTLSYTIQKLLATNAHRLFVTIDGSSSPSPSASSGNLSGIVSVVDILSLFARLAHIQNIDPTSMQRHRRASSASSHSSTSRSTS</sequence>
<feature type="region of interest" description="Disordered" evidence="4">
    <location>
        <begin position="370"/>
        <end position="393"/>
    </location>
</feature>
<dbReference type="CDD" id="cd02205">
    <property type="entry name" value="CBS_pair_SF"/>
    <property type="match status" value="1"/>
</dbReference>
<dbReference type="EMBL" id="KV417588">
    <property type="protein sequence ID" value="KZP16916.1"/>
    <property type="molecule type" value="Genomic_DNA"/>
</dbReference>
<dbReference type="PANTHER" id="PTHR13780:SF36">
    <property type="entry name" value="CBS DOMAIN-CONTAINING PROTEIN"/>
    <property type="match status" value="1"/>
</dbReference>
<dbReference type="PROSITE" id="PS51371">
    <property type="entry name" value="CBS"/>
    <property type="match status" value="1"/>
</dbReference>
<keyword evidence="1" id="KW-0677">Repeat</keyword>
<dbReference type="Pfam" id="PF00571">
    <property type="entry name" value="CBS"/>
    <property type="match status" value="1"/>
</dbReference>
<dbReference type="OrthoDB" id="449052at2759"/>